<evidence type="ECO:0000259" key="4">
    <source>
        <dbReference type="Pfam" id="PF00593"/>
    </source>
</evidence>
<comment type="caution">
    <text evidence="5">The sequence shown here is derived from an EMBL/GenBank/DDBJ whole genome shotgun (WGS) entry which is preliminary data.</text>
</comment>
<dbReference type="PANTHER" id="PTHR47234:SF2">
    <property type="entry name" value="TONB-DEPENDENT RECEPTOR"/>
    <property type="match status" value="1"/>
</dbReference>
<dbReference type="InterPro" id="IPR000531">
    <property type="entry name" value="Beta-barrel_TonB"/>
</dbReference>
<organism evidence="5 6">
    <name type="scientific">Sphingosinicella rhizophila</name>
    <dbReference type="NCBI Taxonomy" id="3050082"/>
    <lineage>
        <taxon>Bacteria</taxon>
        <taxon>Pseudomonadati</taxon>
        <taxon>Pseudomonadota</taxon>
        <taxon>Alphaproteobacteria</taxon>
        <taxon>Sphingomonadales</taxon>
        <taxon>Sphingosinicellaceae</taxon>
        <taxon>Sphingosinicella</taxon>
    </lineage>
</organism>
<name>A0ABU3QBY2_9SPHN</name>
<proteinExistence type="predicted"/>
<dbReference type="EMBL" id="JAVUPU010000009">
    <property type="protein sequence ID" value="MDT9600508.1"/>
    <property type="molecule type" value="Genomic_DNA"/>
</dbReference>
<dbReference type="InterPro" id="IPR036942">
    <property type="entry name" value="Beta-barrel_TonB_sf"/>
</dbReference>
<dbReference type="Gene3D" id="2.40.170.20">
    <property type="entry name" value="TonB-dependent receptor, beta-barrel domain"/>
    <property type="match status" value="1"/>
</dbReference>
<dbReference type="PANTHER" id="PTHR47234">
    <property type="match status" value="1"/>
</dbReference>
<evidence type="ECO:0000313" key="6">
    <source>
        <dbReference type="Proteomes" id="UP001259572"/>
    </source>
</evidence>
<protein>
    <submittedName>
        <fullName evidence="5">TonB-dependent receptor</fullName>
    </submittedName>
</protein>
<comment type="subcellular location">
    <subcellularLocation>
        <location evidence="1">Cell outer membrane</location>
    </subcellularLocation>
</comment>
<accession>A0ABU3QBY2</accession>
<evidence type="ECO:0000256" key="1">
    <source>
        <dbReference type="ARBA" id="ARBA00004442"/>
    </source>
</evidence>
<evidence type="ECO:0000313" key="5">
    <source>
        <dbReference type="EMBL" id="MDT9600508.1"/>
    </source>
</evidence>
<evidence type="ECO:0000256" key="3">
    <source>
        <dbReference type="ARBA" id="ARBA00023237"/>
    </source>
</evidence>
<reference evidence="5 6" key="1">
    <citation type="submission" date="2023-05" db="EMBL/GenBank/DDBJ databases">
        <authorList>
            <person name="Guo Y."/>
        </authorList>
    </citation>
    <scope>NUCLEOTIDE SEQUENCE [LARGE SCALE GENOMIC DNA]</scope>
    <source>
        <strain evidence="5 6">GR2756</strain>
    </source>
</reference>
<dbReference type="Pfam" id="PF00593">
    <property type="entry name" value="TonB_dep_Rec_b-barrel"/>
    <property type="match status" value="1"/>
</dbReference>
<keyword evidence="6" id="KW-1185">Reference proteome</keyword>
<gene>
    <name evidence="5" type="ORF">RQX22_16225</name>
</gene>
<keyword evidence="2" id="KW-0472">Membrane</keyword>
<keyword evidence="5" id="KW-0675">Receptor</keyword>
<dbReference type="Proteomes" id="UP001259572">
    <property type="component" value="Unassembled WGS sequence"/>
</dbReference>
<feature type="domain" description="TonB-dependent receptor-like beta-barrel" evidence="4">
    <location>
        <begin position="264"/>
        <end position="575"/>
    </location>
</feature>
<keyword evidence="3" id="KW-0998">Cell outer membrane</keyword>
<dbReference type="SUPFAM" id="SSF56935">
    <property type="entry name" value="Porins"/>
    <property type="match status" value="1"/>
</dbReference>
<sequence>MSGGDGPSYDDSLPLTSPVKRVNVFGRISYDLTDSIEISGDMRYSNVTTHHGFVPDLALQVISPDNAFLPAAVRNQLTGPFTLGRFNDDFGLIELDVKRENIQGTVAIEGGLGNGWRWDAYYSHGEQRNISGFENLRIASNYAEAVDSVINPLTGQPICRSALTVPTTACIPINLFGEGAPSDAALRYVLGDALTSTTAKLDVGAVSLRGEPFSIWAGPVSVAIGVEARREASDTLIDDLSKSKRWASLILAEEGGAFSVKEAFGEVVIPLLRDVPGFQLLEFNGAARISDYSTSGSIWSWKLGISNQVFDGLRLRAVRSRDIRSPNIAELFTAAALGVGNVFDPFTNQTVQVQRITGGNANLEPERADTYTIGMVFEPSFVPGLSLSADYYNIDVAGAITTLSTQDIVTRCFEGNDALCSQIVRNGQGQITQIFATYINLTTFKTSGVDLELAYRMPMEKIASSLPGRLNFRVLASYVDKLVNDDGVTRVDTIGNVGSNGVPKWRGFARMSYENEDLTLDLRTRYVGGGKYNAQQNIVNNDISSRLYVDLGIQYRLPLDGSGSRFTLFGNISNLFDRDPPILPNAAFYDVVGRYFTIGGRVNF</sequence>
<evidence type="ECO:0000256" key="2">
    <source>
        <dbReference type="ARBA" id="ARBA00023136"/>
    </source>
</evidence>
<dbReference type="RefSeq" id="WP_315727855.1">
    <property type="nucleotide sequence ID" value="NZ_JAVUPU010000009.1"/>
</dbReference>